<comment type="similarity">
    <text evidence="1">Belongs to the FAH family.</text>
</comment>
<dbReference type="InterPro" id="IPR036663">
    <property type="entry name" value="Fumarylacetoacetase_C_sf"/>
</dbReference>
<evidence type="ECO:0000256" key="1">
    <source>
        <dbReference type="ARBA" id="ARBA00010211"/>
    </source>
</evidence>
<evidence type="ECO:0000313" key="5">
    <source>
        <dbReference type="Proteomes" id="UP000274922"/>
    </source>
</evidence>
<dbReference type="STRING" id="1555241.A0A4P9X874"/>
<dbReference type="InterPro" id="IPR011234">
    <property type="entry name" value="Fumarylacetoacetase-like_C"/>
</dbReference>
<evidence type="ECO:0000313" key="4">
    <source>
        <dbReference type="EMBL" id="RKP01432.1"/>
    </source>
</evidence>
<dbReference type="Gene3D" id="3.90.850.10">
    <property type="entry name" value="Fumarylacetoacetase-like, C-terminal domain"/>
    <property type="match status" value="1"/>
</dbReference>
<name>A0A4P9X874_9FUNG</name>
<dbReference type="PANTHER" id="PTHR11820">
    <property type="entry name" value="ACYLPYRUVASE"/>
    <property type="match status" value="1"/>
</dbReference>
<evidence type="ECO:0000256" key="2">
    <source>
        <dbReference type="ARBA" id="ARBA00022723"/>
    </source>
</evidence>
<dbReference type="GO" id="GO:0018773">
    <property type="term" value="F:acetylpyruvate hydrolase activity"/>
    <property type="evidence" value="ECO:0007669"/>
    <property type="project" value="TreeGrafter"/>
</dbReference>
<sequence length="233" mass="25607">MSGADFWRACRKCVAIGKNYAKHATEMGGTVPKTPMMFLKPPSTMVQQPRAIRIPPHMLVHHEIELGVVMGRALRDRHAADVRGVLQHLSDGAAMDAVAGYVLALDLTARDEQAAARKNGTPWSVAKGRDDFLPISVFVPKSQVPDPHALRLWLRVNGRTVQDGLTRDMVFGVPRLIRDVDRVMAWETDDLLLTGTPEGVGPVAIGDIVEGGLETEDGRVITRFQFDVAQRTI</sequence>
<gene>
    <name evidence="4" type="ORF">CXG81DRAFT_11962</name>
</gene>
<accession>A0A4P9X874</accession>
<keyword evidence="2" id="KW-0479">Metal-binding</keyword>
<proteinExistence type="inferred from homology"/>
<dbReference type="EMBL" id="ML014172">
    <property type="protein sequence ID" value="RKP01432.1"/>
    <property type="molecule type" value="Genomic_DNA"/>
</dbReference>
<dbReference type="GO" id="GO:0005739">
    <property type="term" value="C:mitochondrion"/>
    <property type="evidence" value="ECO:0007669"/>
    <property type="project" value="TreeGrafter"/>
</dbReference>
<dbReference type="PANTHER" id="PTHR11820:SF7">
    <property type="entry name" value="ACYLPYRUVASE FAHD1, MITOCHONDRIAL"/>
    <property type="match status" value="1"/>
</dbReference>
<organism evidence="4 5">
    <name type="scientific">Caulochytrium protostelioides</name>
    <dbReference type="NCBI Taxonomy" id="1555241"/>
    <lineage>
        <taxon>Eukaryota</taxon>
        <taxon>Fungi</taxon>
        <taxon>Fungi incertae sedis</taxon>
        <taxon>Chytridiomycota</taxon>
        <taxon>Chytridiomycota incertae sedis</taxon>
        <taxon>Chytridiomycetes</taxon>
        <taxon>Caulochytriales</taxon>
        <taxon>Caulochytriaceae</taxon>
        <taxon>Caulochytrium</taxon>
    </lineage>
</organism>
<dbReference type="GO" id="GO:0046872">
    <property type="term" value="F:metal ion binding"/>
    <property type="evidence" value="ECO:0007669"/>
    <property type="project" value="UniProtKB-KW"/>
</dbReference>
<dbReference type="AlphaFoldDB" id="A0A4P9X874"/>
<keyword evidence="5" id="KW-1185">Reference proteome</keyword>
<feature type="domain" description="Fumarylacetoacetase-like C-terminal" evidence="3">
    <location>
        <begin position="12"/>
        <end position="211"/>
    </location>
</feature>
<protein>
    <recommendedName>
        <fullName evidence="3">Fumarylacetoacetase-like C-terminal domain-containing protein</fullName>
    </recommendedName>
</protein>
<reference evidence="5" key="1">
    <citation type="journal article" date="2018" name="Nat. Microbiol.">
        <title>Leveraging single-cell genomics to expand the fungal tree of life.</title>
        <authorList>
            <person name="Ahrendt S.R."/>
            <person name="Quandt C.A."/>
            <person name="Ciobanu D."/>
            <person name="Clum A."/>
            <person name="Salamov A."/>
            <person name="Andreopoulos B."/>
            <person name="Cheng J.F."/>
            <person name="Woyke T."/>
            <person name="Pelin A."/>
            <person name="Henrissat B."/>
            <person name="Reynolds N.K."/>
            <person name="Benny G.L."/>
            <person name="Smith M.E."/>
            <person name="James T.Y."/>
            <person name="Grigoriev I.V."/>
        </authorList>
    </citation>
    <scope>NUCLEOTIDE SEQUENCE [LARGE SCALE GENOMIC DNA]</scope>
    <source>
        <strain evidence="5">ATCC 52028</strain>
    </source>
</reference>
<evidence type="ECO:0000259" key="3">
    <source>
        <dbReference type="Pfam" id="PF01557"/>
    </source>
</evidence>
<dbReference type="Proteomes" id="UP000274922">
    <property type="component" value="Unassembled WGS sequence"/>
</dbReference>
<dbReference type="Pfam" id="PF01557">
    <property type="entry name" value="FAA_hydrolase"/>
    <property type="match status" value="1"/>
</dbReference>
<dbReference type="OrthoDB" id="74910at2759"/>
<dbReference type="SUPFAM" id="SSF56529">
    <property type="entry name" value="FAH"/>
    <property type="match status" value="1"/>
</dbReference>